<dbReference type="GO" id="GO:0046872">
    <property type="term" value="F:metal ion binding"/>
    <property type="evidence" value="ECO:0007669"/>
    <property type="project" value="UniProtKB-KW"/>
</dbReference>
<name>A0AAW0J7W4_QUESU</name>
<gene>
    <name evidence="12" type="ORF">CFP56_036001</name>
</gene>
<dbReference type="PANTHER" id="PTHR31388">
    <property type="entry name" value="PEROXIDASE 72-RELATED"/>
    <property type="match status" value="1"/>
</dbReference>
<keyword evidence="7" id="KW-0560">Oxidoreductase</keyword>
<evidence type="ECO:0000256" key="4">
    <source>
        <dbReference type="ARBA" id="ARBA00022559"/>
    </source>
</evidence>
<comment type="cofactor">
    <cofactor evidence="2">
        <name>heme b</name>
        <dbReference type="ChEBI" id="CHEBI:60344"/>
    </cofactor>
</comment>
<dbReference type="EC" id="1.11.1.7" evidence="3"/>
<proteinExistence type="inferred from homology"/>
<evidence type="ECO:0000256" key="7">
    <source>
        <dbReference type="ARBA" id="ARBA00023002"/>
    </source>
</evidence>
<dbReference type="InterPro" id="IPR002016">
    <property type="entry name" value="Haem_peroxidase"/>
</dbReference>
<reference evidence="12 13" key="1">
    <citation type="journal article" date="2018" name="Sci. Data">
        <title>The draft genome sequence of cork oak.</title>
        <authorList>
            <person name="Ramos A.M."/>
            <person name="Usie A."/>
            <person name="Barbosa P."/>
            <person name="Barros P.M."/>
            <person name="Capote T."/>
            <person name="Chaves I."/>
            <person name="Simoes F."/>
            <person name="Abreu I."/>
            <person name="Carrasquinho I."/>
            <person name="Faro C."/>
            <person name="Guimaraes J.B."/>
            <person name="Mendonca D."/>
            <person name="Nobrega F."/>
            <person name="Rodrigues L."/>
            <person name="Saibo N.J.M."/>
            <person name="Varela M.C."/>
            <person name="Egas C."/>
            <person name="Matos J."/>
            <person name="Miguel C.M."/>
            <person name="Oliveira M.M."/>
            <person name="Ricardo C.P."/>
            <person name="Goncalves S."/>
        </authorList>
    </citation>
    <scope>NUCLEOTIDE SEQUENCE [LARGE SCALE GENOMIC DNA]</scope>
    <source>
        <strain evidence="13">cv. HL8</strain>
    </source>
</reference>
<evidence type="ECO:0000256" key="1">
    <source>
        <dbReference type="ARBA" id="ARBA00000189"/>
    </source>
</evidence>
<feature type="binding site" evidence="9">
    <location>
        <position position="12"/>
    </location>
    <ligand>
        <name>Ca(2+)</name>
        <dbReference type="ChEBI" id="CHEBI:29108"/>
        <label>2</label>
    </ligand>
</feature>
<dbReference type="InterPro" id="IPR010255">
    <property type="entry name" value="Haem_peroxidase_sf"/>
</dbReference>
<keyword evidence="4 12" id="KW-0575">Peroxidase</keyword>
<keyword evidence="8" id="KW-0408">Iron</keyword>
<evidence type="ECO:0000256" key="9">
    <source>
        <dbReference type="PIRSR" id="PIRSR600823-3"/>
    </source>
</evidence>
<evidence type="ECO:0000313" key="12">
    <source>
        <dbReference type="EMBL" id="KAK7822885.1"/>
    </source>
</evidence>
<dbReference type="InterPro" id="IPR000823">
    <property type="entry name" value="Peroxidase_pln"/>
</dbReference>
<evidence type="ECO:0000256" key="5">
    <source>
        <dbReference type="ARBA" id="ARBA00022617"/>
    </source>
</evidence>
<sequence>MSKDYWSPTAFDNYYYKNLISQKGLLRSDQQLFNGGSTDSLVKKYSEDTETFYCDFVEAIIKMGDLQPLTGSSGEIRKNCRMLQ</sequence>
<dbReference type="GO" id="GO:0020037">
    <property type="term" value="F:heme binding"/>
    <property type="evidence" value="ECO:0007669"/>
    <property type="project" value="InterPro"/>
</dbReference>
<evidence type="ECO:0000256" key="6">
    <source>
        <dbReference type="ARBA" id="ARBA00022723"/>
    </source>
</evidence>
<comment type="similarity">
    <text evidence="10">Belongs to the peroxidase family.</text>
</comment>
<dbReference type="GO" id="GO:0006979">
    <property type="term" value="P:response to oxidative stress"/>
    <property type="evidence" value="ECO:0007669"/>
    <property type="project" value="InterPro"/>
</dbReference>
<dbReference type="AlphaFoldDB" id="A0AAW0J7W4"/>
<dbReference type="Pfam" id="PF00141">
    <property type="entry name" value="peroxidase"/>
    <property type="match status" value="1"/>
</dbReference>
<evidence type="ECO:0000256" key="10">
    <source>
        <dbReference type="RuleBase" id="RU004241"/>
    </source>
</evidence>
<dbReference type="PANTHER" id="PTHR31388:SF24">
    <property type="entry name" value="PEROXIDASE 52"/>
    <property type="match status" value="1"/>
</dbReference>
<evidence type="ECO:0000256" key="3">
    <source>
        <dbReference type="ARBA" id="ARBA00012313"/>
    </source>
</evidence>
<keyword evidence="13" id="KW-1185">Reference proteome</keyword>
<protein>
    <recommendedName>
        <fullName evidence="3">peroxidase</fullName>
        <ecNumber evidence="3">1.11.1.7</ecNumber>
    </recommendedName>
</protein>
<accession>A0AAW0J7W4</accession>
<dbReference type="Proteomes" id="UP000237347">
    <property type="component" value="Unassembled WGS sequence"/>
</dbReference>
<organism evidence="12 13">
    <name type="scientific">Quercus suber</name>
    <name type="common">Cork oak</name>
    <dbReference type="NCBI Taxonomy" id="58331"/>
    <lineage>
        <taxon>Eukaryota</taxon>
        <taxon>Viridiplantae</taxon>
        <taxon>Streptophyta</taxon>
        <taxon>Embryophyta</taxon>
        <taxon>Tracheophyta</taxon>
        <taxon>Spermatophyta</taxon>
        <taxon>Magnoliopsida</taxon>
        <taxon>eudicotyledons</taxon>
        <taxon>Gunneridae</taxon>
        <taxon>Pentapetalae</taxon>
        <taxon>rosids</taxon>
        <taxon>fabids</taxon>
        <taxon>Fagales</taxon>
        <taxon>Fagaceae</taxon>
        <taxon>Quercus</taxon>
    </lineage>
</organism>
<comment type="cofactor">
    <cofactor evidence="9">
        <name>Ca(2+)</name>
        <dbReference type="ChEBI" id="CHEBI:29108"/>
    </cofactor>
    <text evidence="9">Binds 2 calcium ions per subunit.</text>
</comment>
<evidence type="ECO:0000259" key="11">
    <source>
        <dbReference type="PROSITE" id="PS50873"/>
    </source>
</evidence>
<evidence type="ECO:0000256" key="2">
    <source>
        <dbReference type="ARBA" id="ARBA00001970"/>
    </source>
</evidence>
<dbReference type="Gene3D" id="1.10.420.10">
    <property type="entry name" value="Peroxidase, domain 2"/>
    <property type="match status" value="1"/>
</dbReference>
<dbReference type="SUPFAM" id="SSF48113">
    <property type="entry name" value="Heme-dependent peroxidases"/>
    <property type="match status" value="1"/>
</dbReference>
<evidence type="ECO:0000256" key="8">
    <source>
        <dbReference type="ARBA" id="ARBA00023004"/>
    </source>
</evidence>
<comment type="caution">
    <text evidence="12">The sequence shown here is derived from an EMBL/GenBank/DDBJ whole genome shotgun (WGS) entry which is preliminary data.</text>
</comment>
<dbReference type="PROSITE" id="PS50873">
    <property type="entry name" value="PEROXIDASE_4"/>
    <property type="match status" value="1"/>
</dbReference>
<keyword evidence="5" id="KW-0349">Heme</keyword>
<feature type="binding site" evidence="9">
    <location>
        <position position="4"/>
    </location>
    <ligand>
        <name>Ca(2+)</name>
        <dbReference type="ChEBI" id="CHEBI:29108"/>
        <label>2</label>
    </ligand>
</feature>
<keyword evidence="6 9" id="KW-0479">Metal-binding</keyword>
<dbReference type="EMBL" id="PKMF04000651">
    <property type="protein sequence ID" value="KAK7822885.1"/>
    <property type="molecule type" value="Genomic_DNA"/>
</dbReference>
<keyword evidence="9" id="KW-0106">Calcium</keyword>
<feature type="domain" description="Plant heme peroxidase family profile" evidence="11">
    <location>
        <begin position="1"/>
        <end position="84"/>
    </location>
</feature>
<dbReference type="GO" id="GO:0140825">
    <property type="term" value="F:lactoperoxidase activity"/>
    <property type="evidence" value="ECO:0007669"/>
    <property type="project" value="UniProtKB-EC"/>
</dbReference>
<comment type="catalytic activity">
    <reaction evidence="1">
        <text>2 a phenolic donor + H2O2 = 2 a phenolic radical donor + 2 H2O</text>
        <dbReference type="Rhea" id="RHEA:56136"/>
        <dbReference type="ChEBI" id="CHEBI:15377"/>
        <dbReference type="ChEBI" id="CHEBI:16240"/>
        <dbReference type="ChEBI" id="CHEBI:139520"/>
        <dbReference type="ChEBI" id="CHEBI:139521"/>
        <dbReference type="EC" id="1.11.1.7"/>
    </reaction>
</comment>
<evidence type="ECO:0000313" key="13">
    <source>
        <dbReference type="Proteomes" id="UP000237347"/>
    </source>
</evidence>
<dbReference type="PRINTS" id="PR00461">
    <property type="entry name" value="PLPEROXIDASE"/>
</dbReference>